<keyword evidence="1" id="KW-0347">Helicase</keyword>
<dbReference type="AlphaFoldDB" id="A0A225VQH7"/>
<organism evidence="1 2">
    <name type="scientific">Phytophthora megakarya</name>
    <dbReference type="NCBI Taxonomy" id="4795"/>
    <lineage>
        <taxon>Eukaryota</taxon>
        <taxon>Sar</taxon>
        <taxon>Stramenopiles</taxon>
        <taxon>Oomycota</taxon>
        <taxon>Peronosporomycetes</taxon>
        <taxon>Peronosporales</taxon>
        <taxon>Peronosporaceae</taxon>
        <taxon>Phytophthora</taxon>
    </lineage>
</organism>
<keyword evidence="1" id="KW-0547">Nucleotide-binding</keyword>
<dbReference type="Proteomes" id="UP000198211">
    <property type="component" value="Unassembled WGS sequence"/>
</dbReference>
<dbReference type="EMBL" id="NBNE01003441">
    <property type="protein sequence ID" value="OWZ07683.1"/>
    <property type="molecule type" value="Genomic_DNA"/>
</dbReference>
<evidence type="ECO:0000313" key="1">
    <source>
        <dbReference type="EMBL" id="OWZ07683.1"/>
    </source>
</evidence>
<dbReference type="STRING" id="4795.A0A225VQH7"/>
<name>A0A225VQH7_9STRA</name>
<reference evidence="2" key="1">
    <citation type="submission" date="2017-03" db="EMBL/GenBank/DDBJ databases">
        <title>Phytopthora megakarya and P. palmivora, two closely related causual agents of cacao black pod achieved similar genome size and gene model numbers by different mechanisms.</title>
        <authorList>
            <person name="Ali S."/>
            <person name="Shao J."/>
            <person name="Larry D.J."/>
            <person name="Kronmiller B."/>
            <person name="Shen D."/>
            <person name="Strem M.D."/>
            <person name="Melnick R.L."/>
            <person name="Guiltinan M.J."/>
            <person name="Tyler B.M."/>
            <person name="Meinhardt L.W."/>
            <person name="Bailey B.A."/>
        </authorList>
    </citation>
    <scope>NUCLEOTIDE SEQUENCE [LARGE SCALE GENOMIC DNA]</scope>
    <source>
        <strain evidence="2">zdho120</strain>
    </source>
</reference>
<dbReference type="GO" id="GO:0004386">
    <property type="term" value="F:helicase activity"/>
    <property type="evidence" value="ECO:0007669"/>
    <property type="project" value="UniProtKB-KW"/>
</dbReference>
<keyword evidence="1" id="KW-0067">ATP-binding</keyword>
<keyword evidence="2" id="KW-1185">Reference proteome</keyword>
<accession>A0A225VQH7</accession>
<proteinExistence type="predicted"/>
<sequence length="232" mass="26254">MNVFPGQTPSDRPDIRTFVFRMKPNALLDDNTKPGILEKVASATGSLEIHLIKINFAEIPDPELFPELHATVTTRMIHGSCRRGINSPCTGEDGVCFTRFPKGFLDGTRMVMVIFVTYGVDLDRWTHTTKKCRDRVISSTQTDHDRTVYAFKGMTDRIVPYNPCFCEKYNCHVNIEGTRERDGNHKTNTVEELPGCKLHIVPEACFTISKYEMQKNLITSTSCLATMKANRT</sequence>
<protein>
    <submittedName>
        <fullName evidence="1">Helitron helicase</fullName>
    </submittedName>
</protein>
<keyword evidence="1" id="KW-0378">Hydrolase</keyword>
<comment type="caution">
    <text evidence="1">The sequence shown here is derived from an EMBL/GenBank/DDBJ whole genome shotgun (WGS) entry which is preliminary data.</text>
</comment>
<evidence type="ECO:0000313" key="2">
    <source>
        <dbReference type="Proteomes" id="UP000198211"/>
    </source>
</evidence>
<gene>
    <name evidence="1" type="ORF">PHMEG_00019896</name>
</gene>